<evidence type="ECO:0000256" key="6">
    <source>
        <dbReference type="ARBA" id="ARBA00022741"/>
    </source>
</evidence>
<name>A0A4R1BI07_9ACTN</name>
<dbReference type="GO" id="GO:0003887">
    <property type="term" value="F:DNA-directed DNA polymerase activity"/>
    <property type="evidence" value="ECO:0007669"/>
    <property type="project" value="UniProtKB-KW"/>
</dbReference>
<dbReference type="Pfam" id="PF20964">
    <property type="entry name" value="DnaX_C"/>
    <property type="match status" value="1"/>
</dbReference>
<comment type="subunit">
    <text evidence="11">DNA polymerase III contains a core (composed of alpha, epsilon and theta chains) that associates with a tau subunit. This core dimerizes to form the POLIII' complex. PolIII' associates with the gamma complex (composed of gamma, delta, delta', psi and chi chains) and with the beta chain to form the complete DNA polymerase III complex.</text>
</comment>
<reference evidence="14 15" key="1">
    <citation type="submission" date="2019-03" db="EMBL/GenBank/DDBJ databases">
        <title>Whole genome sequence of a novel Rubrobacter taiwanensis strain, isolated from Yellowstone National Park.</title>
        <authorList>
            <person name="Freed S."/>
            <person name="Ramaley R.F."/>
            <person name="Kyndt J.A."/>
        </authorList>
    </citation>
    <scope>NUCLEOTIDE SEQUENCE [LARGE SCALE GENOMIC DNA]</scope>
    <source>
        <strain evidence="14 15">Yellowstone</strain>
    </source>
</reference>
<comment type="catalytic activity">
    <reaction evidence="10 11">
        <text>DNA(n) + a 2'-deoxyribonucleoside 5'-triphosphate = DNA(n+1) + diphosphate</text>
        <dbReference type="Rhea" id="RHEA:22508"/>
        <dbReference type="Rhea" id="RHEA-COMP:17339"/>
        <dbReference type="Rhea" id="RHEA-COMP:17340"/>
        <dbReference type="ChEBI" id="CHEBI:33019"/>
        <dbReference type="ChEBI" id="CHEBI:61560"/>
        <dbReference type="ChEBI" id="CHEBI:173112"/>
        <dbReference type="EC" id="2.7.7.7"/>
    </reaction>
</comment>
<dbReference type="EMBL" id="SKBU01000015">
    <property type="protein sequence ID" value="TCJ16889.1"/>
    <property type="molecule type" value="Genomic_DNA"/>
</dbReference>
<dbReference type="EC" id="2.7.7.7" evidence="11"/>
<dbReference type="Pfam" id="PF12169">
    <property type="entry name" value="DNA_pol3_gamma3"/>
    <property type="match status" value="1"/>
</dbReference>
<dbReference type="InterPro" id="IPR008921">
    <property type="entry name" value="DNA_pol3_clamp-load_cplx_C"/>
</dbReference>
<dbReference type="Gene3D" id="1.10.8.60">
    <property type="match status" value="1"/>
</dbReference>
<keyword evidence="6 11" id="KW-0547">Nucleotide-binding</keyword>
<dbReference type="InterPro" id="IPR001270">
    <property type="entry name" value="ClpA/B"/>
</dbReference>
<feature type="compositionally biased region" description="Basic and acidic residues" evidence="12">
    <location>
        <begin position="498"/>
        <end position="525"/>
    </location>
</feature>
<keyword evidence="4 11" id="KW-0235">DNA replication</keyword>
<keyword evidence="9 11" id="KW-0239">DNA-directed DNA polymerase</keyword>
<comment type="function">
    <text evidence="11">DNA polymerase III is a complex, multichain enzyme responsible for most of the replicative synthesis in bacteria. This DNA polymerase also exhibits 3' to 5' exonuclease activity.</text>
</comment>
<feature type="region of interest" description="Disordered" evidence="12">
    <location>
        <begin position="498"/>
        <end position="553"/>
    </location>
</feature>
<feature type="region of interest" description="Disordered" evidence="12">
    <location>
        <begin position="382"/>
        <end position="414"/>
    </location>
</feature>
<feature type="compositionally biased region" description="Basic and acidic residues" evidence="12">
    <location>
        <begin position="389"/>
        <end position="400"/>
    </location>
</feature>
<dbReference type="PANTHER" id="PTHR11669:SF0">
    <property type="entry name" value="PROTEIN STICHEL-LIKE 2"/>
    <property type="match status" value="1"/>
</dbReference>
<dbReference type="PRINTS" id="PR00300">
    <property type="entry name" value="CLPPROTEASEA"/>
</dbReference>
<feature type="compositionally biased region" description="Basic and acidic residues" evidence="12">
    <location>
        <begin position="536"/>
        <end position="547"/>
    </location>
</feature>
<dbReference type="OrthoDB" id="9810148at2"/>
<evidence type="ECO:0000256" key="8">
    <source>
        <dbReference type="ARBA" id="ARBA00022840"/>
    </source>
</evidence>
<dbReference type="InterPro" id="IPR003593">
    <property type="entry name" value="AAA+_ATPase"/>
</dbReference>
<accession>A0A4R1BI07</accession>
<dbReference type="Pfam" id="PF13177">
    <property type="entry name" value="DNA_pol3_delta2"/>
    <property type="match status" value="1"/>
</dbReference>
<dbReference type="GO" id="GO:0003677">
    <property type="term" value="F:DNA binding"/>
    <property type="evidence" value="ECO:0007669"/>
    <property type="project" value="InterPro"/>
</dbReference>
<dbReference type="CDD" id="cd18137">
    <property type="entry name" value="HLD_clamp_pol_III_gamma_tau"/>
    <property type="match status" value="1"/>
</dbReference>
<keyword evidence="15" id="KW-1185">Reference proteome</keyword>
<keyword evidence="8 11" id="KW-0067">ATP-binding</keyword>
<evidence type="ECO:0000256" key="9">
    <source>
        <dbReference type="ARBA" id="ARBA00022932"/>
    </source>
</evidence>
<dbReference type="InterPro" id="IPR045085">
    <property type="entry name" value="HLD_clamp_pol_III_gamma_tau"/>
</dbReference>
<evidence type="ECO:0000256" key="11">
    <source>
        <dbReference type="RuleBase" id="RU364063"/>
    </source>
</evidence>
<evidence type="ECO:0000256" key="5">
    <source>
        <dbReference type="ARBA" id="ARBA00022723"/>
    </source>
</evidence>
<dbReference type="SUPFAM" id="SSF48019">
    <property type="entry name" value="post-AAA+ oligomerization domain-like"/>
    <property type="match status" value="1"/>
</dbReference>
<comment type="caution">
    <text evidence="14">The sequence shown here is derived from an EMBL/GenBank/DDBJ whole genome shotgun (WGS) entry which is preliminary data.</text>
</comment>
<dbReference type="RefSeq" id="WP_132691173.1">
    <property type="nucleotide sequence ID" value="NZ_SKBU01000015.1"/>
</dbReference>
<dbReference type="PANTHER" id="PTHR11669">
    <property type="entry name" value="REPLICATION FACTOR C / DNA POLYMERASE III GAMMA-TAU SUBUNIT"/>
    <property type="match status" value="1"/>
</dbReference>
<dbReference type="CDD" id="cd00009">
    <property type="entry name" value="AAA"/>
    <property type="match status" value="1"/>
</dbReference>
<dbReference type="FunFam" id="1.10.8.60:FF:000013">
    <property type="entry name" value="DNA polymerase III subunit gamma/tau"/>
    <property type="match status" value="1"/>
</dbReference>
<dbReference type="SUPFAM" id="SSF52540">
    <property type="entry name" value="P-loop containing nucleoside triphosphate hydrolases"/>
    <property type="match status" value="1"/>
</dbReference>
<proteinExistence type="inferred from homology"/>
<dbReference type="InterPro" id="IPR027417">
    <property type="entry name" value="P-loop_NTPase"/>
</dbReference>
<evidence type="ECO:0000313" key="15">
    <source>
        <dbReference type="Proteomes" id="UP000295244"/>
    </source>
</evidence>
<dbReference type="Gene3D" id="3.40.50.300">
    <property type="entry name" value="P-loop containing nucleotide triphosphate hydrolases"/>
    <property type="match status" value="1"/>
</dbReference>
<dbReference type="Proteomes" id="UP000295244">
    <property type="component" value="Unassembled WGS sequence"/>
</dbReference>
<keyword evidence="7" id="KW-0862">Zinc</keyword>
<feature type="domain" description="AAA+ ATPase" evidence="13">
    <location>
        <begin position="37"/>
        <end position="179"/>
    </location>
</feature>
<dbReference type="GO" id="GO:0005524">
    <property type="term" value="F:ATP binding"/>
    <property type="evidence" value="ECO:0007669"/>
    <property type="project" value="UniProtKB-KW"/>
</dbReference>
<gene>
    <name evidence="11 14" type="primary">dnaX</name>
    <name evidence="14" type="ORF">E0L93_09250</name>
</gene>
<sequence length="572" mass="62550">MDHVSLYRRWRPRRFGQIVGQEPVVRTLRRAIETGKVAHAYLFAGPRGTGKTSTAKVLAMGLNCERGPTPEPCGECASCRAVVNNSSVDVLEMDAASNRGIDEIRELRDRVNLAPAQGRKKVYIIDEVHMLTTEAFNALLKMLEEPPEHVVFVLATTEKHKVLPTIVSRCQSFDFRRPGVDTLVEKLEEIAAAEGIEAEPEALAAIARAGNGSFRDAEGLLDQLASFAEGPVTAAQVRELLGSVGPEVLLETVDALNERRAGDALRVVDRISREGRDPGQFLQDLLAHCKRLMLLPHAPEVALAEVGGEERATLEEQARRVPASEVVRIIETLGETAGRIRRGGGPRLELELAFLKLARDYVEPSVEGLLLRLERLEKAVESGAAPAAPRERPPEERAEAAPESGSPGSGAAEGGLERFVSGWQAVLQDLRDRRQVPTAAVFQEGRPVRYEAGTLEVAFPKEQAFYVRLGESGRHAEALGSVLEDRFGEKVRVRCSVAEDGRRSGPRPPAEEGPERVRVEPRREPPQTPPPGPEPSRAEPEGRREGDDIIQSPQEAVEMLRDALGSERNGGR</sequence>
<evidence type="ECO:0000256" key="1">
    <source>
        <dbReference type="ARBA" id="ARBA00006360"/>
    </source>
</evidence>
<dbReference type="SMART" id="SM00382">
    <property type="entry name" value="AAA"/>
    <property type="match status" value="1"/>
</dbReference>
<dbReference type="InterPro" id="IPR050238">
    <property type="entry name" value="DNA_Rep/Repair_Clamp_Loader"/>
</dbReference>
<dbReference type="NCBIfam" id="TIGR02397">
    <property type="entry name" value="dnaX_nterm"/>
    <property type="match status" value="1"/>
</dbReference>
<evidence type="ECO:0000256" key="4">
    <source>
        <dbReference type="ARBA" id="ARBA00022705"/>
    </source>
</evidence>
<dbReference type="FunFam" id="3.40.50.300:FF:000014">
    <property type="entry name" value="DNA polymerase III subunit gamma/tau"/>
    <property type="match status" value="1"/>
</dbReference>
<dbReference type="GO" id="GO:0009360">
    <property type="term" value="C:DNA polymerase III complex"/>
    <property type="evidence" value="ECO:0007669"/>
    <property type="project" value="InterPro"/>
</dbReference>
<protein>
    <recommendedName>
        <fullName evidence="11">DNA polymerase III subunit gamma/tau</fullName>
        <ecNumber evidence="11">2.7.7.7</ecNumber>
    </recommendedName>
</protein>
<keyword evidence="3 11" id="KW-0548">Nucleotidyltransferase</keyword>
<evidence type="ECO:0000256" key="12">
    <source>
        <dbReference type="SAM" id="MobiDB-lite"/>
    </source>
</evidence>
<dbReference type="InterPro" id="IPR022754">
    <property type="entry name" value="DNA_pol_III_gamma-3"/>
</dbReference>
<dbReference type="Pfam" id="PF22608">
    <property type="entry name" value="DNAX_ATPase_lid"/>
    <property type="match status" value="1"/>
</dbReference>
<comment type="similarity">
    <text evidence="1 11">Belongs to the DnaX/STICHEL family.</text>
</comment>
<dbReference type="AlphaFoldDB" id="A0A4R1BI07"/>
<evidence type="ECO:0000256" key="2">
    <source>
        <dbReference type="ARBA" id="ARBA00022679"/>
    </source>
</evidence>
<keyword evidence="5" id="KW-0479">Metal-binding</keyword>
<keyword evidence="2 11" id="KW-0808">Transferase</keyword>
<evidence type="ECO:0000256" key="3">
    <source>
        <dbReference type="ARBA" id="ARBA00022695"/>
    </source>
</evidence>
<dbReference type="InterPro" id="IPR012763">
    <property type="entry name" value="DNA_pol_III_sug/sutau_N"/>
</dbReference>
<dbReference type="Gene3D" id="1.20.272.10">
    <property type="match status" value="1"/>
</dbReference>
<evidence type="ECO:0000259" key="13">
    <source>
        <dbReference type="SMART" id="SM00382"/>
    </source>
</evidence>
<dbReference type="NCBIfam" id="NF004046">
    <property type="entry name" value="PRK05563.1"/>
    <property type="match status" value="1"/>
</dbReference>
<dbReference type="InterPro" id="IPR048448">
    <property type="entry name" value="DnaX-like_C"/>
</dbReference>
<dbReference type="GO" id="GO:0006261">
    <property type="term" value="P:DNA-templated DNA replication"/>
    <property type="evidence" value="ECO:0007669"/>
    <property type="project" value="TreeGrafter"/>
</dbReference>
<evidence type="ECO:0000256" key="10">
    <source>
        <dbReference type="ARBA" id="ARBA00049244"/>
    </source>
</evidence>
<evidence type="ECO:0000313" key="14">
    <source>
        <dbReference type="EMBL" id="TCJ16889.1"/>
    </source>
</evidence>
<evidence type="ECO:0000256" key="7">
    <source>
        <dbReference type="ARBA" id="ARBA00022833"/>
    </source>
</evidence>
<dbReference type="GO" id="GO:0046872">
    <property type="term" value="F:metal ion binding"/>
    <property type="evidence" value="ECO:0007669"/>
    <property type="project" value="UniProtKB-KW"/>
</dbReference>
<organism evidence="14 15">
    <name type="scientific">Rubrobacter taiwanensis</name>
    <dbReference type="NCBI Taxonomy" id="185139"/>
    <lineage>
        <taxon>Bacteria</taxon>
        <taxon>Bacillati</taxon>
        <taxon>Actinomycetota</taxon>
        <taxon>Rubrobacteria</taxon>
        <taxon>Rubrobacterales</taxon>
        <taxon>Rubrobacteraceae</taxon>
        <taxon>Rubrobacter</taxon>
    </lineage>
</organism>